<dbReference type="EMBL" id="NBSK02000003">
    <property type="protein sequence ID" value="KAJ0216231.1"/>
    <property type="molecule type" value="Genomic_DNA"/>
</dbReference>
<keyword evidence="4" id="KW-1185">Reference proteome</keyword>
<evidence type="ECO:0000313" key="3">
    <source>
        <dbReference type="EMBL" id="KAJ0216231.1"/>
    </source>
</evidence>
<sequence length="538" mass="62526">MSISQMYLFNLFQFKGLIFKSLKLAIKMYSEYAEISGFDVRLSTQSRFDNKIIKKKHVICNRGGKQKKKSCDTLGPTMAHKLRASLRGGYEFVKPKVVDYKNLRRHINSVIGYKYARMILNTMNDRRAHYPNYSFEFNCQDDVLDCMFWADEMEKTYYAEFGDVILFDATFRTNKYRMVFVPFTTIDHHKKMVTVGSGLLSNESIESYSWLLKTFLKTHGKEPTLVLTDQDAAIKQTVENVFCNSKHRLYDLFTNTDFRKRFSKLVWDINMKPDVFEVKWGLLTKEFNIEDTRWFKDMFTIRVSWTPGYFSDIPMCGLMKTTSRSESMNSFFNTYSESGNLLLSFMMNYDTAIQKQRNTQRDLDKASKKASYKMQTPREIELQESKVYTNGWEVYIVQHNNSKSDFKNEFKVEIKAEEKEINCSCEHFKRIGVLCRHAFTIMMRCGVKEIPESKTDGEVVCKLLGVTIPIPEEINIHVPEVQSSKGFGIKKRISSVGEVAYENSTKEHRMCSGCGKRVPHNLRTCPERVGAAKSAKDS</sequence>
<dbReference type="Proteomes" id="UP000235145">
    <property type="component" value="Unassembled WGS sequence"/>
</dbReference>
<organism evidence="3 4">
    <name type="scientific">Lactuca sativa</name>
    <name type="common">Garden lettuce</name>
    <dbReference type="NCBI Taxonomy" id="4236"/>
    <lineage>
        <taxon>Eukaryota</taxon>
        <taxon>Viridiplantae</taxon>
        <taxon>Streptophyta</taxon>
        <taxon>Embryophyta</taxon>
        <taxon>Tracheophyta</taxon>
        <taxon>Spermatophyta</taxon>
        <taxon>Magnoliopsida</taxon>
        <taxon>eudicotyledons</taxon>
        <taxon>Gunneridae</taxon>
        <taxon>Pentapetalae</taxon>
        <taxon>asterids</taxon>
        <taxon>campanulids</taxon>
        <taxon>Asterales</taxon>
        <taxon>Asteraceae</taxon>
        <taxon>Cichorioideae</taxon>
        <taxon>Cichorieae</taxon>
        <taxon>Lactucinae</taxon>
        <taxon>Lactuca</taxon>
    </lineage>
</organism>
<accession>A0A9R1XK80</accession>
<dbReference type="PANTHER" id="PTHR47718">
    <property type="entry name" value="OS01G0519700 PROTEIN"/>
    <property type="match status" value="1"/>
</dbReference>
<evidence type="ECO:0000259" key="2">
    <source>
        <dbReference type="PROSITE" id="PS50966"/>
    </source>
</evidence>
<dbReference type="Pfam" id="PF10551">
    <property type="entry name" value="MULE"/>
    <property type="match status" value="1"/>
</dbReference>
<dbReference type="PROSITE" id="PS50966">
    <property type="entry name" value="ZF_SWIM"/>
    <property type="match status" value="1"/>
</dbReference>
<name>A0A9R1XK80_LACSA</name>
<dbReference type="GO" id="GO:0008270">
    <property type="term" value="F:zinc ion binding"/>
    <property type="evidence" value="ECO:0007669"/>
    <property type="project" value="UniProtKB-KW"/>
</dbReference>
<evidence type="ECO:0000313" key="4">
    <source>
        <dbReference type="Proteomes" id="UP000235145"/>
    </source>
</evidence>
<comment type="caution">
    <text evidence="3">The sequence shown here is derived from an EMBL/GenBank/DDBJ whole genome shotgun (WGS) entry which is preliminary data.</text>
</comment>
<dbReference type="InterPro" id="IPR018289">
    <property type="entry name" value="MULE_transposase_dom"/>
</dbReference>
<dbReference type="AlphaFoldDB" id="A0A9R1XK80"/>
<reference evidence="3 4" key="1">
    <citation type="journal article" date="2017" name="Nat. Commun.">
        <title>Genome assembly with in vitro proximity ligation data and whole-genome triplication in lettuce.</title>
        <authorList>
            <person name="Reyes-Chin-Wo S."/>
            <person name="Wang Z."/>
            <person name="Yang X."/>
            <person name="Kozik A."/>
            <person name="Arikit S."/>
            <person name="Song C."/>
            <person name="Xia L."/>
            <person name="Froenicke L."/>
            <person name="Lavelle D.O."/>
            <person name="Truco M.J."/>
            <person name="Xia R."/>
            <person name="Zhu S."/>
            <person name="Xu C."/>
            <person name="Xu H."/>
            <person name="Xu X."/>
            <person name="Cox K."/>
            <person name="Korf I."/>
            <person name="Meyers B.C."/>
            <person name="Michelmore R.W."/>
        </authorList>
    </citation>
    <scope>NUCLEOTIDE SEQUENCE [LARGE SCALE GENOMIC DNA]</scope>
    <source>
        <strain evidence="4">cv. Salinas</strain>
        <tissue evidence="3">Seedlings</tissue>
    </source>
</reference>
<keyword evidence="1" id="KW-0479">Metal-binding</keyword>
<dbReference type="InterPro" id="IPR007527">
    <property type="entry name" value="Znf_SWIM"/>
</dbReference>
<dbReference type="Pfam" id="PF04434">
    <property type="entry name" value="SWIM"/>
    <property type="match status" value="1"/>
</dbReference>
<keyword evidence="1" id="KW-0863">Zinc-finger</keyword>
<keyword evidence="1" id="KW-0862">Zinc</keyword>
<proteinExistence type="predicted"/>
<gene>
    <name evidence="3" type="ORF">LSAT_V11C300127860</name>
</gene>
<evidence type="ECO:0000256" key="1">
    <source>
        <dbReference type="PROSITE-ProRule" id="PRU00325"/>
    </source>
</evidence>
<protein>
    <recommendedName>
        <fullName evidence="2">SWIM-type domain-containing protein</fullName>
    </recommendedName>
</protein>
<dbReference type="PANTHER" id="PTHR47718:SF12">
    <property type="entry name" value="PROTEIN FAR1-RELATED SEQUENCE"/>
    <property type="match status" value="1"/>
</dbReference>
<feature type="domain" description="SWIM-type" evidence="2">
    <location>
        <begin position="410"/>
        <end position="446"/>
    </location>
</feature>